<dbReference type="PANTHER" id="PTHR23028">
    <property type="entry name" value="ACETYLTRANSFERASE"/>
    <property type="match status" value="1"/>
</dbReference>
<feature type="transmembrane region" description="Helical" evidence="1">
    <location>
        <begin position="262"/>
        <end position="286"/>
    </location>
</feature>
<feature type="transmembrane region" description="Helical" evidence="1">
    <location>
        <begin position="306"/>
        <end position="324"/>
    </location>
</feature>
<dbReference type="RefSeq" id="WP_132705154.1">
    <property type="nucleotide sequence ID" value="NZ_SMGI01000003.1"/>
</dbReference>
<feature type="transmembrane region" description="Helical" evidence="1">
    <location>
        <begin position="237"/>
        <end position="256"/>
    </location>
</feature>
<feature type="transmembrane region" description="Helical" evidence="1">
    <location>
        <begin position="208"/>
        <end position="225"/>
    </location>
</feature>
<feature type="transmembrane region" description="Helical" evidence="1">
    <location>
        <begin position="12"/>
        <end position="32"/>
    </location>
</feature>
<name>A0A4R1KR65_9FLAO</name>
<feature type="transmembrane region" description="Helical" evidence="1">
    <location>
        <begin position="330"/>
        <end position="349"/>
    </location>
</feature>
<organism evidence="3 4">
    <name type="scientific">Winogradskyella wandonensis</name>
    <dbReference type="NCBI Taxonomy" id="1442586"/>
    <lineage>
        <taxon>Bacteria</taxon>
        <taxon>Pseudomonadati</taxon>
        <taxon>Bacteroidota</taxon>
        <taxon>Flavobacteriia</taxon>
        <taxon>Flavobacteriales</taxon>
        <taxon>Flavobacteriaceae</taxon>
        <taxon>Winogradskyella</taxon>
    </lineage>
</organism>
<dbReference type="GO" id="GO:0000271">
    <property type="term" value="P:polysaccharide biosynthetic process"/>
    <property type="evidence" value="ECO:0007669"/>
    <property type="project" value="TreeGrafter"/>
</dbReference>
<dbReference type="Pfam" id="PF01757">
    <property type="entry name" value="Acyl_transf_3"/>
    <property type="match status" value="1"/>
</dbReference>
<feature type="transmembrane region" description="Helical" evidence="1">
    <location>
        <begin position="168"/>
        <end position="188"/>
    </location>
</feature>
<keyword evidence="1" id="KW-1133">Transmembrane helix</keyword>
<dbReference type="GO" id="GO:0016020">
    <property type="term" value="C:membrane"/>
    <property type="evidence" value="ECO:0007669"/>
    <property type="project" value="TreeGrafter"/>
</dbReference>
<gene>
    <name evidence="3" type="ORF">DFQ05_1900</name>
</gene>
<feature type="transmembrane region" description="Helical" evidence="1">
    <location>
        <begin position="145"/>
        <end position="161"/>
    </location>
</feature>
<feature type="domain" description="Acyltransferase 3" evidence="2">
    <location>
        <begin position="9"/>
        <end position="346"/>
    </location>
</feature>
<feature type="transmembrane region" description="Helical" evidence="1">
    <location>
        <begin position="87"/>
        <end position="109"/>
    </location>
</feature>
<dbReference type="OrthoDB" id="290051at2"/>
<feature type="transmembrane region" description="Helical" evidence="1">
    <location>
        <begin position="44"/>
        <end position="66"/>
    </location>
</feature>
<dbReference type="Proteomes" id="UP000295714">
    <property type="component" value="Unassembled WGS sequence"/>
</dbReference>
<protein>
    <submittedName>
        <fullName evidence="3">Peptidoglycan/LPS O-acetylase OafA/YrhL</fullName>
    </submittedName>
</protein>
<dbReference type="PANTHER" id="PTHR23028:SF53">
    <property type="entry name" value="ACYL_TRANSF_3 DOMAIN-CONTAINING PROTEIN"/>
    <property type="match status" value="1"/>
</dbReference>
<accession>A0A4R1KR65</accession>
<dbReference type="InterPro" id="IPR050879">
    <property type="entry name" value="Acyltransferase_3"/>
</dbReference>
<sequence>MWNIPNRNFGLDVIRATAITLVVISHCTYILPEFNSTLTNAIRLLGATGVDIFFVLSGYLIGGILLRKLETNKTNFKDLFHFWKRRWFRTLPNYFAVLFLNITLVLFLGDNLVDDVWLYIPFLQNFYHPHPDFFTEAWSLSIEEYAYLILPLAMYLGLSFFKKIKSSIIFIQTTILIILVLFVFKLKFYLEITITDYSHWSATFRKVVIYRLDAIYYGFIMVFLMSKYTFFRGNSRLFLWSGFLLFIVLHLLILVFDISPDNFLGFFSLFYLPLVSISIALVFPFFISLKKNRLIGLITYVSKRSYSIYLVNYSLILLSLKRFFQPSFFIVIVFLILTLIISEILYRTIEIPFLRLRKRLVPR</sequence>
<keyword evidence="4" id="KW-1185">Reference proteome</keyword>
<dbReference type="InterPro" id="IPR002656">
    <property type="entry name" value="Acyl_transf_3_dom"/>
</dbReference>
<evidence type="ECO:0000259" key="2">
    <source>
        <dbReference type="Pfam" id="PF01757"/>
    </source>
</evidence>
<dbReference type="GO" id="GO:0016747">
    <property type="term" value="F:acyltransferase activity, transferring groups other than amino-acyl groups"/>
    <property type="evidence" value="ECO:0007669"/>
    <property type="project" value="InterPro"/>
</dbReference>
<keyword evidence="1" id="KW-0472">Membrane</keyword>
<evidence type="ECO:0000313" key="3">
    <source>
        <dbReference type="EMBL" id="TCK66629.1"/>
    </source>
</evidence>
<keyword evidence="1" id="KW-0812">Transmembrane</keyword>
<evidence type="ECO:0000313" key="4">
    <source>
        <dbReference type="Proteomes" id="UP000295714"/>
    </source>
</evidence>
<comment type="caution">
    <text evidence="3">The sequence shown here is derived from an EMBL/GenBank/DDBJ whole genome shotgun (WGS) entry which is preliminary data.</text>
</comment>
<reference evidence="3 4" key="1">
    <citation type="journal article" date="2015" name="Stand. Genomic Sci.">
        <title>Genomic Encyclopedia of Bacterial and Archaeal Type Strains, Phase III: the genomes of soil and plant-associated and newly described type strains.</title>
        <authorList>
            <person name="Whitman W.B."/>
            <person name="Woyke T."/>
            <person name="Klenk H.P."/>
            <person name="Zhou Y."/>
            <person name="Lilburn T.G."/>
            <person name="Beck B.J."/>
            <person name="De Vos P."/>
            <person name="Vandamme P."/>
            <person name="Eisen J.A."/>
            <person name="Garrity G."/>
            <person name="Hugenholtz P."/>
            <person name="Kyrpides N.C."/>
        </authorList>
    </citation>
    <scope>NUCLEOTIDE SEQUENCE [LARGE SCALE GENOMIC DNA]</scope>
    <source>
        <strain evidence="3 4">CECT 8445</strain>
    </source>
</reference>
<proteinExistence type="predicted"/>
<dbReference type="AlphaFoldDB" id="A0A4R1KR65"/>
<dbReference type="EMBL" id="SMGI01000003">
    <property type="protein sequence ID" value="TCK66629.1"/>
    <property type="molecule type" value="Genomic_DNA"/>
</dbReference>
<evidence type="ECO:0000256" key="1">
    <source>
        <dbReference type="SAM" id="Phobius"/>
    </source>
</evidence>